<dbReference type="AlphaFoldDB" id="A0AAE6NEQ1"/>
<dbReference type="KEGG" id="spla:CP981_06465"/>
<dbReference type="EMBL" id="CP023691">
    <property type="protein sequence ID" value="QEV51352.1"/>
    <property type="molecule type" value="Genomic_DNA"/>
</dbReference>
<name>A0AAE6NEQ1_STRPT</name>
<evidence type="ECO:0000313" key="3">
    <source>
        <dbReference type="Proteomes" id="UP000325458"/>
    </source>
</evidence>
<feature type="compositionally biased region" description="Low complexity" evidence="1">
    <location>
        <begin position="18"/>
        <end position="29"/>
    </location>
</feature>
<evidence type="ECO:0000313" key="2">
    <source>
        <dbReference type="EMBL" id="QEV51352.1"/>
    </source>
</evidence>
<reference evidence="2 3" key="1">
    <citation type="submission" date="2017-09" db="EMBL/GenBank/DDBJ databases">
        <authorList>
            <person name="Lee N."/>
            <person name="Cho B.-K."/>
        </authorList>
    </citation>
    <scope>NUCLEOTIDE SEQUENCE [LARGE SCALE GENOMIC DNA]</scope>
    <source>
        <strain evidence="2 3">ATCC 23948</strain>
    </source>
</reference>
<evidence type="ECO:0000256" key="1">
    <source>
        <dbReference type="SAM" id="MobiDB-lite"/>
    </source>
</evidence>
<organism evidence="2 3">
    <name type="scientific">Streptomyces platensis</name>
    <dbReference type="NCBI Taxonomy" id="58346"/>
    <lineage>
        <taxon>Bacteria</taxon>
        <taxon>Bacillati</taxon>
        <taxon>Actinomycetota</taxon>
        <taxon>Actinomycetes</taxon>
        <taxon>Kitasatosporales</taxon>
        <taxon>Streptomycetaceae</taxon>
        <taxon>Streptomyces</taxon>
    </lineage>
</organism>
<gene>
    <name evidence="2" type="ORF">CP981_06465</name>
</gene>
<sequence length="59" mass="6106">MLVPAPAGLVPGEEPVRRGGTAAPGTRGVGPCTGIWRMNLKLCSPHPRGWSRAAGTYPP</sequence>
<proteinExistence type="predicted"/>
<accession>A0AAE6NEQ1</accession>
<dbReference type="Proteomes" id="UP000325458">
    <property type="component" value="Chromosome"/>
</dbReference>
<feature type="region of interest" description="Disordered" evidence="1">
    <location>
        <begin position="1"/>
        <end position="29"/>
    </location>
</feature>
<protein>
    <submittedName>
        <fullName evidence="2">Uncharacterized protein</fullName>
    </submittedName>
</protein>